<comment type="caution">
    <text evidence="3">The sequence shown here is derived from an EMBL/GenBank/DDBJ whole genome shotgun (WGS) entry which is preliminary data.</text>
</comment>
<dbReference type="Gene3D" id="3.40.50.720">
    <property type="entry name" value="NAD(P)-binding Rossmann-like Domain"/>
    <property type="match status" value="1"/>
</dbReference>
<dbReference type="PANTHER" id="PTHR24321:SF8">
    <property type="entry name" value="ESTRADIOL 17-BETA-DEHYDROGENASE 8-RELATED"/>
    <property type="match status" value="1"/>
</dbReference>
<proteinExistence type="inferred from homology"/>
<dbReference type="CDD" id="cd05233">
    <property type="entry name" value="SDR_c"/>
    <property type="match status" value="1"/>
</dbReference>
<keyword evidence="2" id="KW-0560">Oxidoreductase</keyword>
<organism evidence="3 4">
    <name type="scientific">Actinomycetospora straminea</name>
    <dbReference type="NCBI Taxonomy" id="663607"/>
    <lineage>
        <taxon>Bacteria</taxon>
        <taxon>Bacillati</taxon>
        <taxon>Actinomycetota</taxon>
        <taxon>Actinomycetes</taxon>
        <taxon>Pseudonocardiales</taxon>
        <taxon>Pseudonocardiaceae</taxon>
        <taxon>Actinomycetospora</taxon>
    </lineage>
</organism>
<evidence type="ECO:0000256" key="2">
    <source>
        <dbReference type="ARBA" id="ARBA00023002"/>
    </source>
</evidence>
<gene>
    <name evidence="3" type="ORF">GCM10023203_57200</name>
</gene>
<dbReference type="InterPro" id="IPR002347">
    <property type="entry name" value="SDR_fam"/>
</dbReference>
<evidence type="ECO:0000313" key="4">
    <source>
        <dbReference type="Proteomes" id="UP001500457"/>
    </source>
</evidence>
<dbReference type="PRINTS" id="PR00080">
    <property type="entry name" value="SDRFAMILY"/>
</dbReference>
<name>A0ABP9FDJ0_9PSEU</name>
<dbReference type="Proteomes" id="UP001500457">
    <property type="component" value="Unassembled WGS sequence"/>
</dbReference>
<evidence type="ECO:0000313" key="3">
    <source>
        <dbReference type="EMBL" id="GAA4895428.1"/>
    </source>
</evidence>
<dbReference type="EMBL" id="BAABHQ010000027">
    <property type="protein sequence ID" value="GAA4895428.1"/>
    <property type="molecule type" value="Genomic_DNA"/>
</dbReference>
<dbReference type="SUPFAM" id="SSF51735">
    <property type="entry name" value="NAD(P)-binding Rossmann-fold domains"/>
    <property type="match status" value="1"/>
</dbReference>
<sequence length="235" mass="24262">MEGSAVLVTGAASGIGRASALAFLAAGARVAALDVDAARLAELPGEMVHLRADVRRPDEVERAIATAVAAFGRLDVAHNNAGVAGPYQPLWEYSEEDFARVLEVDLVGVWRCLKHEARQMMTQGAGCIVNTSSMLAETGMARNGAYTAAKHGVEGLTRSAALELAPHGVRVNAVAPGVTRTGMTSAVSGELLAQVPLGRIADPEEIAAAVVWVASAPASYMTGSTVVLDGGYLAR</sequence>
<dbReference type="Pfam" id="PF13561">
    <property type="entry name" value="adh_short_C2"/>
    <property type="match status" value="1"/>
</dbReference>
<dbReference type="PANTHER" id="PTHR24321">
    <property type="entry name" value="DEHYDROGENASES, SHORT CHAIN"/>
    <property type="match status" value="1"/>
</dbReference>
<dbReference type="PROSITE" id="PS00061">
    <property type="entry name" value="ADH_SHORT"/>
    <property type="match status" value="1"/>
</dbReference>
<dbReference type="PRINTS" id="PR00081">
    <property type="entry name" value="GDHRDH"/>
</dbReference>
<accession>A0ABP9FDJ0</accession>
<dbReference type="InterPro" id="IPR036291">
    <property type="entry name" value="NAD(P)-bd_dom_sf"/>
</dbReference>
<keyword evidence="4" id="KW-1185">Reference proteome</keyword>
<comment type="similarity">
    <text evidence="1">Belongs to the short-chain dehydrogenases/reductases (SDR) family.</text>
</comment>
<evidence type="ECO:0000256" key="1">
    <source>
        <dbReference type="ARBA" id="ARBA00006484"/>
    </source>
</evidence>
<reference evidence="4" key="1">
    <citation type="journal article" date="2019" name="Int. J. Syst. Evol. Microbiol.">
        <title>The Global Catalogue of Microorganisms (GCM) 10K type strain sequencing project: providing services to taxonomists for standard genome sequencing and annotation.</title>
        <authorList>
            <consortium name="The Broad Institute Genomics Platform"/>
            <consortium name="The Broad Institute Genome Sequencing Center for Infectious Disease"/>
            <person name="Wu L."/>
            <person name="Ma J."/>
        </authorList>
    </citation>
    <scope>NUCLEOTIDE SEQUENCE [LARGE SCALE GENOMIC DNA]</scope>
    <source>
        <strain evidence="4">JCM 17983</strain>
    </source>
</reference>
<protein>
    <submittedName>
        <fullName evidence="3">SDR family oxidoreductase</fullName>
    </submittedName>
</protein>
<dbReference type="RefSeq" id="WP_274233309.1">
    <property type="nucleotide sequence ID" value="NZ_BAABHQ010000027.1"/>
</dbReference>
<dbReference type="InterPro" id="IPR020904">
    <property type="entry name" value="Sc_DH/Rdtase_CS"/>
</dbReference>